<dbReference type="EMBL" id="BRXU01000035">
    <property type="protein sequence ID" value="GLC60487.1"/>
    <property type="molecule type" value="Genomic_DNA"/>
</dbReference>
<keyword evidence="3" id="KW-1185">Reference proteome</keyword>
<sequence length="122" mass="12266">MRAVVEQPGVGSDSAVHSGPAAAVRAAGSLPSGRQQAQLMRKTAAAAAAAKATGSKLVSEDTGPAEGVPQVLQQQEQPQPQGLPQGLQPLSPAGHCHGPGPGGTPRYGSRSPSPPSHHARQY</sequence>
<gene>
    <name evidence="2" type="primary">PLESTBF000792</name>
    <name evidence="2" type="ORF">PLESTB_001619300</name>
</gene>
<organism evidence="2 3">
    <name type="scientific">Pleodorina starrii</name>
    <dbReference type="NCBI Taxonomy" id="330485"/>
    <lineage>
        <taxon>Eukaryota</taxon>
        <taxon>Viridiplantae</taxon>
        <taxon>Chlorophyta</taxon>
        <taxon>core chlorophytes</taxon>
        <taxon>Chlorophyceae</taxon>
        <taxon>CS clade</taxon>
        <taxon>Chlamydomonadales</taxon>
        <taxon>Volvocaceae</taxon>
        <taxon>Pleodorina</taxon>
    </lineage>
</organism>
<feature type="compositionally biased region" description="Low complexity" evidence="1">
    <location>
        <begin position="42"/>
        <end position="53"/>
    </location>
</feature>
<evidence type="ECO:0000256" key="1">
    <source>
        <dbReference type="SAM" id="MobiDB-lite"/>
    </source>
</evidence>
<accession>A0A9W6BZ28</accession>
<feature type="compositionally biased region" description="Low complexity" evidence="1">
    <location>
        <begin position="66"/>
        <end position="96"/>
    </location>
</feature>
<name>A0A9W6BZ28_9CHLO</name>
<evidence type="ECO:0000313" key="3">
    <source>
        <dbReference type="Proteomes" id="UP001165080"/>
    </source>
</evidence>
<dbReference type="Proteomes" id="UP001165080">
    <property type="component" value="Unassembled WGS sequence"/>
</dbReference>
<feature type="region of interest" description="Disordered" evidence="1">
    <location>
        <begin position="1"/>
        <end position="122"/>
    </location>
</feature>
<comment type="caution">
    <text evidence="2">The sequence shown here is derived from an EMBL/GenBank/DDBJ whole genome shotgun (WGS) entry which is preliminary data.</text>
</comment>
<protein>
    <submittedName>
        <fullName evidence="2">Uncharacterized protein</fullName>
    </submittedName>
</protein>
<proteinExistence type="predicted"/>
<dbReference type="AlphaFoldDB" id="A0A9W6BZ28"/>
<evidence type="ECO:0000313" key="2">
    <source>
        <dbReference type="EMBL" id="GLC60487.1"/>
    </source>
</evidence>
<reference evidence="2 3" key="1">
    <citation type="journal article" date="2023" name="Commun. Biol.">
        <title>Reorganization of the ancestral sex-determining regions during the evolution of trioecy in Pleodorina starrii.</title>
        <authorList>
            <person name="Takahashi K."/>
            <person name="Suzuki S."/>
            <person name="Kawai-Toyooka H."/>
            <person name="Yamamoto K."/>
            <person name="Hamaji T."/>
            <person name="Ootsuki R."/>
            <person name="Yamaguchi H."/>
            <person name="Kawachi M."/>
            <person name="Higashiyama T."/>
            <person name="Nozaki H."/>
        </authorList>
    </citation>
    <scope>NUCLEOTIDE SEQUENCE [LARGE SCALE GENOMIC DNA]</scope>
    <source>
        <strain evidence="2 3">NIES-4479</strain>
    </source>
</reference>